<evidence type="ECO:0000256" key="5">
    <source>
        <dbReference type="ARBA" id="ARBA00022490"/>
    </source>
</evidence>
<accession>A0ABT8YTQ1</accession>
<dbReference type="RefSeq" id="WP_304378834.1">
    <property type="nucleotide sequence ID" value="NZ_JAUOZU010000023.1"/>
</dbReference>
<dbReference type="GO" id="GO:0004807">
    <property type="term" value="F:triose-phosphate isomerase activity"/>
    <property type="evidence" value="ECO:0007669"/>
    <property type="project" value="UniProtKB-EC"/>
</dbReference>
<comment type="pathway">
    <text evidence="8 9">Carbohydrate degradation; glycolysis; D-glyceraldehyde 3-phosphate from glycerone phosphate: step 1/1.</text>
</comment>
<dbReference type="InterPro" id="IPR000652">
    <property type="entry name" value="Triosephosphate_isomerase"/>
</dbReference>
<dbReference type="PANTHER" id="PTHR21139">
    <property type="entry name" value="TRIOSEPHOSPHATE ISOMERASE"/>
    <property type="match status" value="1"/>
</dbReference>
<feature type="binding site" evidence="8">
    <location>
        <begin position="12"/>
        <end position="14"/>
    </location>
    <ligand>
        <name>substrate</name>
    </ligand>
</feature>
<reference evidence="10" key="2">
    <citation type="submission" date="2023-07" db="EMBL/GenBank/DDBJ databases">
        <authorList>
            <person name="Shen H."/>
        </authorList>
    </citation>
    <scope>NUCLEOTIDE SEQUENCE</scope>
    <source>
        <strain evidence="10">TNR-22</strain>
    </source>
</reference>
<dbReference type="Pfam" id="PF00121">
    <property type="entry name" value="TIM"/>
    <property type="match status" value="1"/>
</dbReference>
<comment type="caution">
    <text evidence="10">The sequence shown here is derived from an EMBL/GenBank/DDBJ whole genome shotgun (WGS) entry which is preliminary data.</text>
</comment>
<keyword evidence="5 8" id="KW-0963">Cytoplasm</keyword>
<comment type="function">
    <text evidence="8">Involved in the gluconeogenesis. Catalyzes stereospecifically the conversion of dihydroxyacetone phosphate (DHAP) to D-glyceraldehyde-3-phosphate (G3P).</text>
</comment>
<dbReference type="HAMAP" id="MF_00147_B">
    <property type="entry name" value="TIM_B"/>
    <property type="match status" value="1"/>
</dbReference>
<dbReference type="PROSITE" id="PS51440">
    <property type="entry name" value="TIM_2"/>
    <property type="match status" value="1"/>
</dbReference>
<keyword evidence="7 8" id="KW-0413">Isomerase</keyword>
<feature type="binding site" evidence="8">
    <location>
        <position position="213"/>
    </location>
    <ligand>
        <name>substrate</name>
    </ligand>
</feature>
<evidence type="ECO:0000256" key="7">
    <source>
        <dbReference type="ARBA" id="ARBA00023235"/>
    </source>
</evidence>
<comment type="pathway">
    <text evidence="2">Carbohydrate metabolism; erythritol degradation.</text>
</comment>
<comment type="catalytic activity">
    <reaction evidence="1">
        <text>L-erythrulose 1-phosphate = D-erythrulose 4-phosphate</text>
        <dbReference type="Rhea" id="RHEA:49588"/>
        <dbReference type="ChEBI" id="CHEBI:58002"/>
        <dbReference type="ChEBI" id="CHEBI:90796"/>
        <dbReference type="EC" id="5.3.1.33"/>
    </reaction>
</comment>
<dbReference type="NCBIfam" id="TIGR00419">
    <property type="entry name" value="tim"/>
    <property type="match status" value="1"/>
</dbReference>
<evidence type="ECO:0000256" key="9">
    <source>
        <dbReference type="RuleBase" id="RU363013"/>
    </source>
</evidence>
<keyword evidence="11" id="KW-1185">Reference proteome</keyword>
<dbReference type="SUPFAM" id="SSF51351">
    <property type="entry name" value="Triosephosphate isomerase (TIM)"/>
    <property type="match status" value="1"/>
</dbReference>
<organism evidence="10 11">
    <name type="scientific">Rhizobium alvei</name>
    <dbReference type="NCBI Taxonomy" id="1132659"/>
    <lineage>
        <taxon>Bacteria</taxon>
        <taxon>Pseudomonadati</taxon>
        <taxon>Pseudomonadota</taxon>
        <taxon>Alphaproteobacteria</taxon>
        <taxon>Hyphomicrobiales</taxon>
        <taxon>Rhizobiaceae</taxon>
        <taxon>Rhizobium/Agrobacterium group</taxon>
        <taxon>Rhizobium</taxon>
    </lineage>
</organism>
<keyword evidence="4 8" id="KW-0312">Gluconeogenesis</keyword>
<feature type="active site" description="Proton acceptor" evidence="8">
    <location>
        <position position="168"/>
    </location>
</feature>
<evidence type="ECO:0000256" key="6">
    <source>
        <dbReference type="ARBA" id="ARBA00023152"/>
    </source>
</evidence>
<evidence type="ECO:0000256" key="8">
    <source>
        <dbReference type="HAMAP-Rule" id="MF_00147"/>
    </source>
</evidence>
<gene>
    <name evidence="8 10" type="primary">tpiA</name>
    <name evidence="10" type="ORF">Q4481_23365</name>
</gene>
<evidence type="ECO:0000256" key="1">
    <source>
        <dbReference type="ARBA" id="ARBA00000148"/>
    </source>
</evidence>
<feature type="binding site" evidence="8">
    <location>
        <position position="174"/>
    </location>
    <ligand>
        <name>substrate</name>
    </ligand>
</feature>
<feature type="active site" description="Electrophile" evidence="8">
    <location>
        <position position="98"/>
    </location>
</feature>
<evidence type="ECO:0000256" key="2">
    <source>
        <dbReference type="ARBA" id="ARBA00004939"/>
    </source>
</evidence>
<dbReference type="InterPro" id="IPR013785">
    <property type="entry name" value="Aldolase_TIM"/>
</dbReference>
<dbReference type="PANTHER" id="PTHR21139:SF42">
    <property type="entry name" value="TRIOSEPHOSPHATE ISOMERASE"/>
    <property type="match status" value="1"/>
</dbReference>
<proteinExistence type="inferred from homology"/>
<dbReference type="EC" id="5.3.1.1" evidence="8 9"/>
<dbReference type="Gene3D" id="3.20.20.70">
    <property type="entry name" value="Aldolase class I"/>
    <property type="match status" value="1"/>
</dbReference>
<dbReference type="EMBL" id="JAUOZU010000023">
    <property type="protein sequence ID" value="MDO6966905.1"/>
    <property type="molecule type" value="Genomic_DNA"/>
</dbReference>
<dbReference type="InterPro" id="IPR022896">
    <property type="entry name" value="TrioseP_Isoase_bac/euk"/>
</dbReference>
<sequence length="257" mass="26487">MTSLLRPLVAGNWKMNGTGQSLEQLAAIVAGLDALPASIDLLICPPATLIERASRTAHGSRLLIGGQNCHEKSDGAYTGEISAAMLGDCGASHVILGHSERRTLYAETSDLVCAKADAALGKGLVTIICIGETETERRAGEALSIVEQQLAASVPAGARAATVVIAYEPVWAIGTGLTPTAAEVAEVHAHIRALLVARYGSEGQAMRILYGGSVKAANARELLAIDHVDGALIGGASLKASDFLAIASVYHDISGSR</sequence>
<evidence type="ECO:0000313" key="11">
    <source>
        <dbReference type="Proteomes" id="UP001174932"/>
    </source>
</evidence>
<dbReference type="InterPro" id="IPR020861">
    <property type="entry name" value="Triosephosphate_isomerase_AS"/>
</dbReference>
<evidence type="ECO:0000313" key="10">
    <source>
        <dbReference type="EMBL" id="MDO6966905.1"/>
    </source>
</evidence>
<evidence type="ECO:0000256" key="4">
    <source>
        <dbReference type="ARBA" id="ARBA00022432"/>
    </source>
</evidence>
<comment type="subunit">
    <text evidence="8 9">Homodimer.</text>
</comment>
<dbReference type="PROSITE" id="PS00171">
    <property type="entry name" value="TIM_1"/>
    <property type="match status" value="1"/>
</dbReference>
<comment type="similarity">
    <text evidence="3 8 9">Belongs to the triosephosphate isomerase family.</text>
</comment>
<keyword evidence="6 8" id="KW-0324">Glycolysis</keyword>
<dbReference type="InterPro" id="IPR035990">
    <property type="entry name" value="TIM_sf"/>
</dbReference>
<protein>
    <recommendedName>
        <fullName evidence="8 9">Triosephosphate isomerase</fullName>
        <shortName evidence="8">TIM</shortName>
        <shortName evidence="8">TPI</shortName>
        <ecNumber evidence="8 9">5.3.1.1</ecNumber>
    </recommendedName>
    <alternativeName>
        <fullName evidence="8">Triose-phosphate isomerase</fullName>
    </alternativeName>
</protein>
<dbReference type="CDD" id="cd00311">
    <property type="entry name" value="TIM"/>
    <property type="match status" value="1"/>
</dbReference>
<dbReference type="Proteomes" id="UP001174932">
    <property type="component" value="Unassembled WGS sequence"/>
</dbReference>
<comment type="pathway">
    <text evidence="8 9">Carbohydrate biosynthesis; gluconeogenesis.</text>
</comment>
<reference evidence="10" key="1">
    <citation type="journal article" date="2015" name="Int. J. Syst. Evol. Microbiol.">
        <title>Rhizobium alvei sp. nov., isolated from a freshwater river.</title>
        <authorList>
            <person name="Sheu S.Y."/>
            <person name="Huang H.W."/>
            <person name="Young C.C."/>
            <person name="Chen W.M."/>
        </authorList>
    </citation>
    <scope>NUCLEOTIDE SEQUENCE</scope>
    <source>
        <strain evidence="10">TNR-22</strain>
    </source>
</reference>
<comment type="catalytic activity">
    <reaction evidence="8 9">
        <text>D-glyceraldehyde 3-phosphate = dihydroxyacetone phosphate</text>
        <dbReference type="Rhea" id="RHEA:18585"/>
        <dbReference type="ChEBI" id="CHEBI:57642"/>
        <dbReference type="ChEBI" id="CHEBI:59776"/>
        <dbReference type="EC" id="5.3.1.1"/>
    </reaction>
</comment>
<comment type="subcellular location">
    <subcellularLocation>
        <location evidence="8 9">Cytoplasm</location>
    </subcellularLocation>
</comment>
<evidence type="ECO:0000256" key="3">
    <source>
        <dbReference type="ARBA" id="ARBA00007422"/>
    </source>
</evidence>
<feature type="binding site" evidence="8">
    <location>
        <begin position="234"/>
        <end position="235"/>
    </location>
    <ligand>
        <name>substrate</name>
    </ligand>
</feature>
<name>A0ABT8YTQ1_9HYPH</name>